<dbReference type="InterPro" id="IPR013783">
    <property type="entry name" value="Ig-like_fold"/>
</dbReference>
<dbReference type="Pfam" id="PF01471">
    <property type="entry name" value="PG_binding_1"/>
    <property type="match status" value="1"/>
</dbReference>
<feature type="non-terminal residue" evidence="3">
    <location>
        <position position="1"/>
    </location>
</feature>
<dbReference type="InterPro" id="IPR036116">
    <property type="entry name" value="FN3_sf"/>
</dbReference>
<sequence length="611" mass="67254">NGSGSFSTWETYSTSKTWNLSAVDGTKTVKVRYRDAAGNVSTIASDTITLDTQASSITNVAAVSSSTHVGQNTVASAVITWKTTKPTTSQVDYGFDTNYVHATSENKNLTYSHSVTLKNLSINGSVYHYRVLSTNAYGNQTISTDHTFTTVKVPHGDSKAPSKITDLKVTKITKNSVTLNWSAPSNGFDNHIANSSAKSYDIRYSTNEITSENFTNATKITGAPTPATYDKTNTMQIAGLKQNTTYYIAIRSTDDAKNTSPVSNIIKVTTPNTEIVTHTYSGNGGAIIDSTPPAKPRDFKLTSANNQITLTWENPTDFDFVRVMIFKSLNPIKENTPALNLIQRQDTQKIYDGSNTEYTDAELNNTSTYYYAITAYDRSYNYSKTIVIHGQPLAGKTSIQIKKSVSTSANTNKPTQTTNIHTKTTGNSNPLFTHNLWYRLKNNDVKEMQQILSKNKTLYPEGIVSGYYGKMTVRAVQRFQCAYNIVCEGSPRATGYGVFGPKTRKVFNQINSGSEEAFASHKPIATTPTITNSKQVKNTESHPVPNTQPEKQLNVANKTNTDQIENFTTNLYIGVKNKASNVARLQKILSKDTKIYPEGIISGYFGHLTSR</sequence>
<dbReference type="AlphaFoldDB" id="A0A3B0V0T3"/>
<dbReference type="InterPro" id="IPR008963">
    <property type="entry name" value="Purple_acid_Pase-like_N"/>
</dbReference>
<dbReference type="InterPro" id="IPR036365">
    <property type="entry name" value="PGBD-like_sf"/>
</dbReference>
<feature type="domain" description="Fibronectin type-III" evidence="2">
    <location>
        <begin position="160"/>
        <end position="273"/>
    </location>
</feature>
<dbReference type="InterPro" id="IPR003961">
    <property type="entry name" value="FN3_dom"/>
</dbReference>
<dbReference type="GO" id="GO:0003993">
    <property type="term" value="F:acid phosphatase activity"/>
    <property type="evidence" value="ECO:0007669"/>
    <property type="project" value="InterPro"/>
</dbReference>
<feature type="region of interest" description="Disordered" evidence="1">
    <location>
        <begin position="405"/>
        <end position="427"/>
    </location>
</feature>
<dbReference type="SMART" id="SM00060">
    <property type="entry name" value="FN3"/>
    <property type="match status" value="3"/>
</dbReference>
<protein>
    <recommendedName>
        <fullName evidence="2">Fibronectin type-III domain-containing protein</fullName>
    </recommendedName>
</protein>
<dbReference type="SUPFAM" id="SSF49363">
    <property type="entry name" value="Purple acid phosphatase, N-terminal domain"/>
    <property type="match status" value="1"/>
</dbReference>
<name>A0A3B0V0T3_9ZZZZ</name>
<dbReference type="Gene3D" id="1.10.101.10">
    <property type="entry name" value="PGBD-like superfamily/PGBD"/>
    <property type="match status" value="1"/>
</dbReference>
<reference evidence="3" key="1">
    <citation type="submission" date="2018-06" db="EMBL/GenBank/DDBJ databases">
        <authorList>
            <person name="Zhirakovskaya E."/>
        </authorList>
    </citation>
    <scope>NUCLEOTIDE SEQUENCE</scope>
</reference>
<dbReference type="GO" id="GO:0046872">
    <property type="term" value="F:metal ion binding"/>
    <property type="evidence" value="ECO:0007669"/>
    <property type="project" value="InterPro"/>
</dbReference>
<accession>A0A3B0V0T3</accession>
<proteinExistence type="predicted"/>
<dbReference type="PROSITE" id="PS50853">
    <property type="entry name" value="FN3"/>
    <property type="match status" value="1"/>
</dbReference>
<dbReference type="InterPro" id="IPR002477">
    <property type="entry name" value="Peptidoglycan-bd-like"/>
</dbReference>
<evidence type="ECO:0000256" key="1">
    <source>
        <dbReference type="SAM" id="MobiDB-lite"/>
    </source>
</evidence>
<organism evidence="3">
    <name type="scientific">hydrothermal vent metagenome</name>
    <dbReference type="NCBI Taxonomy" id="652676"/>
    <lineage>
        <taxon>unclassified sequences</taxon>
        <taxon>metagenomes</taxon>
        <taxon>ecological metagenomes</taxon>
    </lineage>
</organism>
<feature type="non-terminal residue" evidence="3">
    <location>
        <position position="611"/>
    </location>
</feature>
<dbReference type="EMBL" id="UOEV01000042">
    <property type="protein sequence ID" value="VAW32382.1"/>
    <property type="molecule type" value="Genomic_DNA"/>
</dbReference>
<evidence type="ECO:0000313" key="3">
    <source>
        <dbReference type="EMBL" id="VAW32382.1"/>
    </source>
</evidence>
<evidence type="ECO:0000259" key="2">
    <source>
        <dbReference type="PROSITE" id="PS50853"/>
    </source>
</evidence>
<dbReference type="CDD" id="cd00063">
    <property type="entry name" value="FN3"/>
    <property type="match status" value="1"/>
</dbReference>
<dbReference type="SUPFAM" id="SSF47090">
    <property type="entry name" value="PGBD-like"/>
    <property type="match status" value="1"/>
</dbReference>
<dbReference type="Gene3D" id="2.60.40.10">
    <property type="entry name" value="Immunoglobulins"/>
    <property type="match status" value="3"/>
</dbReference>
<dbReference type="InterPro" id="IPR036366">
    <property type="entry name" value="PGBDSf"/>
</dbReference>
<dbReference type="SUPFAM" id="SSF49265">
    <property type="entry name" value="Fibronectin type III"/>
    <property type="match status" value="1"/>
</dbReference>
<gene>
    <name evidence="3" type="ORF">MNBD_CPR01-54</name>
</gene>
<dbReference type="Pfam" id="PF00041">
    <property type="entry name" value="fn3"/>
    <property type="match status" value="1"/>
</dbReference>